<dbReference type="GO" id="GO:0016787">
    <property type="term" value="F:hydrolase activity"/>
    <property type="evidence" value="ECO:0007669"/>
    <property type="project" value="UniProtKB-KW"/>
</dbReference>
<name>A0A843UPF0_COLES</name>
<comment type="function">
    <text evidence="1 5">Hydrolyzes acetyl esters in homogalacturonan regions of pectin. In type I primary cell wall, galacturonic acid residues of pectin can be acetylated at the O-2 and O-3 positions. Decreasing the degree of acetylation of pectin gels in vitro alters their physical properties.</text>
</comment>
<keyword evidence="7" id="KW-1185">Reference proteome</keyword>
<sequence>MRNRGGGGGMAAALVLLPVLAYLVCPSVAAGPRQRKGSADLGGERVLQVGMTLVPGAEAKGAVCLDGSPPAYHLDRGFGTGARNWLLQFEGGGWCNDVASCLLRSTTGHGSSRLMRKVEYFSGILSDDPSHNPDFYNWNRVKLRYCDGASFGGDSSYINDTMLLHFRGQRIWEAIILDLLPKGLDIAQKALLSGCSAGGLATFLHCDDFRRLLPESATVKCLSDAGFFLDVADIVGNYTMRSFFDSVVALQVSPLLLSYGLSNDSFALMQLHDPSVFPACRCLGKYNETLTQTALALAATPNSSITFLYPRMPISVGIGVAANKIQRHAILIRSLFCMVCYRNQMLVALRSSGDMGRGLYINSCFAHCQSELQDTWFAPDSPRIHNKTIAQTIGDWYFERGNASEIDGAYPCDHTCHNAIPLEQELV</sequence>
<keyword evidence="5" id="KW-0961">Cell wall biogenesis/degradation</keyword>
<comment type="caution">
    <text evidence="6">The sequence shown here is derived from an EMBL/GenBank/DDBJ whole genome shotgun (WGS) entry which is preliminary data.</text>
</comment>
<keyword evidence="4 5" id="KW-0134">Cell wall</keyword>
<dbReference type="OrthoDB" id="2015280at2759"/>
<reference evidence="6" key="1">
    <citation type="submission" date="2017-07" db="EMBL/GenBank/DDBJ databases">
        <title>Taro Niue Genome Assembly and Annotation.</title>
        <authorList>
            <person name="Atibalentja N."/>
            <person name="Keating K."/>
            <person name="Fields C.J."/>
        </authorList>
    </citation>
    <scope>NUCLEOTIDE SEQUENCE</scope>
    <source>
        <strain evidence="6">Niue_2</strain>
        <tissue evidence="6">Leaf</tissue>
    </source>
</reference>
<gene>
    <name evidence="6" type="ORF">Taro_016685</name>
</gene>
<protein>
    <recommendedName>
        <fullName evidence="5">Pectin acetylesterase</fullName>
        <ecNumber evidence="5">3.1.1.-</ecNumber>
    </recommendedName>
</protein>
<dbReference type="EMBL" id="NMUH01000744">
    <property type="protein sequence ID" value="MQL84176.1"/>
    <property type="molecule type" value="Genomic_DNA"/>
</dbReference>
<organism evidence="6 7">
    <name type="scientific">Colocasia esculenta</name>
    <name type="common">Wild taro</name>
    <name type="synonym">Arum esculentum</name>
    <dbReference type="NCBI Taxonomy" id="4460"/>
    <lineage>
        <taxon>Eukaryota</taxon>
        <taxon>Viridiplantae</taxon>
        <taxon>Streptophyta</taxon>
        <taxon>Embryophyta</taxon>
        <taxon>Tracheophyta</taxon>
        <taxon>Spermatophyta</taxon>
        <taxon>Magnoliopsida</taxon>
        <taxon>Liliopsida</taxon>
        <taxon>Araceae</taxon>
        <taxon>Aroideae</taxon>
        <taxon>Colocasieae</taxon>
        <taxon>Colocasia</taxon>
    </lineage>
</organism>
<dbReference type="GO" id="GO:0071555">
    <property type="term" value="P:cell wall organization"/>
    <property type="evidence" value="ECO:0007669"/>
    <property type="project" value="UniProtKB-KW"/>
</dbReference>
<dbReference type="InterPro" id="IPR004963">
    <property type="entry name" value="PAE/NOTUM"/>
</dbReference>
<evidence type="ECO:0000256" key="4">
    <source>
        <dbReference type="ARBA" id="ARBA00022512"/>
    </source>
</evidence>
<proteinExistence type="inferred from homology"/>
<accession>A0A843UPF0</accession>
<dbReference type="PANTHER" id="PTHR21562">
    <property type="entry name" value="NOTUM-RELATED"/>
    <property type="match status" value="1"/>
</dbReference>
<dbReference type="AlphaFoldDB" id="A0A843UPF0"/>
<feature type="signal peptide" evidence="5">
    <location>
        <begin position="1"/>
        <end position="29"/>
    </location>
</feature>
<evidence type="ECO:0000313" key="6">
    <source>
        <dbReference type="EMBL" id="MQL84176.1"/>
    </source>
</evidence>
<comment type="subcellular location">
    <subcellularLocation>
        <location evidence="2 5">Secreted</location>
        <location evidence="2 5">Cell wall</location>
    </subcellularLocation>
</comment>
<keyword evidence="5" id="KW-0964">Secreted</keyword>
<evidence type="ECO:0000313" key="7">
    <source>
        <dbReference type="Proteomes" id="UP000652761"/>
    </source>
</evidence>
<evidence type="ECO:0000256" key="2">
    <source>
        <dbReference type="ARBA" id="ARBA00004191"/>
    </source>
</evidence>
<comment type="similarity">
    <text evidence="3 5">Belongs to the pectinacetylesterase family.</text>
</comment>
<dbReference type="PANTHER" id="PTHR21562:SF69">
    <property type="entry name" value="PECTIN ACETYLESTERASE 9"/>
    <property type="match status" value="1"/>
</dbReference>
<feature type="chain" id="PRO_5033101763" description="Pectin acetylesterase" evidence="5">
    <location>
        <begin position="30"/>
        <end position="427"/>
    </location>
</feature>
<keyword evidence="5" id="KW-0732">Signal</keyword>
<dbReference type="EC" id="3.1.1.-" evidence="5"/>
<evidence type="ECO:0000256" key="3">
    <source>
        <dbReference type="ARBA" id="ARBA00005784"/>
    </source>
</evidence>
<dbReference type="Proteomes" id="UP000652761">
    <property type="component" value="Unassembled WGS sequence"/>
</dbReference>
<keyword evidence="5" id="KW-0378">Hydrolase</keyword>
<evidence type="ECO:0000256" key="5">
    <source>
        <dbReference type="RuleBase" id="RU363114"/>
    </source>
</evidence>
<evidence type="ECO:0000256" key="1">
    <source>
        <dbReference type="ARBA" id="ARBA00003534"/>
    </source>
</evidence>
<dbReference type="Pfam" id="PF03283">
    <property type="entry name" value="PAE"/>
    <property type="match status" value="1"/>
</dbReference>